<dbReference type="PROSITE" id="PS00666">
    <property type="entry name" value="DHDPS_2"/>
    <property type="match status" value="1"/>
</dbReference>
<dbReference type="Gene3D" id="3.20.20.70">
    <property type="entry name" value="Aldolase class I"/>
    <property type="match status" value="1"/>
</dbReference>
<keyword evidence="8 14" id="KW-0378">Hydrolase</keyword>
<proteinExistence type="inferred from homology"/>
<dbReference type="InterPro" id="IPR029062">
    <property type="entry name" value="Class_I_gatase-like"/>
</dbReference>
<evidence type="ECO:0000256" key="4">
    <source>
        <dbReference type="ARBA" id="ARBA00011083"/>
    </source>
</evidence>
<keyword evidence="6" id="KW-0964">Secreted</keyword>
<dbReference type="InterPro" id="IPR020625">
    <property type="entry name" value="Schiff_base-form_aldolases_AS"/>
</dbReference>
<keyword evidence="10" id="KW-0704">Schiff base</keyword>
<keyword evidence="17" id="KW-1185">Reference proteome</keyword>
<dbReference type="SUPFAM" id="SSF52317">
    <property type="entry name" value="Class I glutamine amidotransferase-like"/>
    <property type="match status" value="1"/>
</dbReference>
<evidence type="ECO:0000256" key="7">
    <source>
        <dbReference type="ARBA" id="ARBA00022729"/>
    </source>
</evidence>
<dbReference type="InterPro" id="IPR017926">
    <property type="entry name" value="GATASE"/>
</dbReference>
<dbReference type="GO" id="GO:0005576">
    <property type="term" value="C:extracellular region"/>
    <property type="evidence" value="ECO:0007669"/>
    <property type="project" value="UniProtKB-SubCell"/>
</dbReference>
<evidence type="ECO:0000256" key="12">
    <source>
        <dbReference type="ARBA" id="ARBA00033613"/>
    </source>
</evidence>
<keyword evidence="7" id="KW-0732">Signal</keyword>
<evidence type="ECO:0000256" key="14">
    <source>
        <dbReference type="PROSITE-ProRule" id="PRU00607"/>
    </source>
</evidence>
<evidence type="ECO:0000256" key="6">
    <source>
        <dbReference type="ARBA" id="ARBA00022525"/>
    </source>
</evidence>
<dbReference type="SUPFAM" id="SSF51569">
    <property type="entry name" value="Aldolase"/>
    <property type="match status" value="1"/>
</dbReference>
<dbReference type="Pfam" id="PF00117">
    <property type="entry name" value="GATase"/>
    <property type="match status" value="1"/>
</dbReference>
<dbReference type="InterPro" id="IPR013785">
    <property type="entry name" value="Aldolase_TIM"/>
</dbReference>
<evidence type="ECO:0000256" key="3">
    <source>
        <dbReference type="ARBA" id="ARBA00007592"/>
    </source>
</evidence>
<organism evidence="16 17">
    <name type="scientific">Eptatretus burgeri</name>
    <name type="common">Inshore hagfish</name>
    <dbReference type="NCBI Taxonomy" id="7764"/>
    <lineage>
        <taxon>Eukaryota</taxon>
        <taxon>Metazoa</taxon>
        <taxon>Chordata</taxon>
        <taxon>Craniata</taxon>
        <taxon>Vertebrata</taxon>
        <taxon>Cyclostomata</taxon>
        <taxon>Myxini</taxon>
        <taxon>Myxiniformes</taxon>
        <taxon>Myxinidae</taxon>
        <taxon>Eptatretinae</taxon>
        <taxon>Eptatretus</taxon>
    </lineage>
</organism>
<dbReference type="Pfam" id="PF00701">
    <property type="entry name" value="DHDPS"/>
    <property type="match status" value="1"/>
</dbReference>
<feature type="active site" description="Proton donor" evidence="13">
    <location>
        <position position="455"/>
    </location>
</feature>
<evidence type="ECO:0000256" key="11">
    <source>
        <dbReference type="ARBA" id="ARBA00033610"/>
    </source>
</evidence>
<comment type="similarity">
    <text evidence="4">Belongs to the peptidase C26 family.</text>
</comment>
<dbReference type="Ensembl" id="ENSEBUT00000007061.1">
    <property type="protein sequence ID" value="ENSEBUP00000006603.1"/>
    <property type="gene ID" value="ENSEBUG00000004366.1"/>
</dbReference>
<dbReference type="SMART" id="SM01130">
    <property type="entry name" value="DHDPS"/>
    <property type="match status" value="1"/>
</dbReference>
<dbReference type="PRINTS" id="PR00146">
    <property type="entry name" value="DHPICSNTHASE"/>
</dbReference>
<evidence type="ECO:0000256" key="10">
    <source>
        <dbReference type="ARBA" id="ARBA00023270"/>
    </source>
</evidence>
<evidence type="ECO:0000256" key="13">
    <source>
        <dbReference type="PIRSR" id="PIRSR615527-1"/>
    </source>
</evidence>
<evidence type="ECO:0000256" key="9">
    <source>
        <dbReference type="ARBA" id="ARBA00023239"/>
    </source>
</evidence>
<evidence type="ECO:0000259" key="15">
    <source>
        <dbReference type="Pfam" id="PF00117"/>
    </source>
</evidence>
<dbReference type="AlphaFoldDB" id="A0A8C4NGR5"/>
<feature type="domain" description="Glutamine amidotransferase" evidence="15">
    <location>
        <begin position="299"/>
        <end position="459"/>
    </location>
</feature>
<comment type="subunit">
    <text evidence="5">Homotetramer.</text>
</comment>
<dbReference type="InterPro" id="IPR002220">
    <property type="entry name" value="DapA-like"/>
</dbReference>
<dbReference type="PANTHER" id="PTHR11315:SF1">
    <property type="entry name" value="FOLATE GAMMA-GLUTAMYL HYDROLASE"/>
    <property type="match status" value="1"/>
</dbReference>
<protein>
    <recommendedName>
        <fullName evidence="14">folate gamma-glutamyl hydrolase</fullName>
        <ecNumber evidence="14">3.4.19.9</ecNumber>
    </recommendedName>
</protein>
<dbReference type="Gene3D" id="3.40.50.880">
    <property type="match status" value="1"/>
</dbReference>
<accession>A0A8C4NGR5</accession>
<comment type="catalytic activity">
    <reaction evidence="11">
        <text>(4R)-4-hydroxy-2-oxoglutarate = glyoxylate + pyruvate</text>
        <dbReference type="Rhea" id="RHEA:30687"/>
        <dbReference type="ChEBI" id="CHEBI:15361"/>
        <dbReference type="ChEBI" id="CHEBI:36655"/>
        <dbReference type="ChEBI" id="CHEBI:62213"/>
        <dbReference type="EC" id="4.1.3.16"/>
    </reaction>
</comment>
<evidence type="ECO:0000313" key="16">
    <source>
        <dbReference type="Ensembl" id="ENSEBUP00000006603.1"/>
    </source>
</evidence>
<keyword evidence="9" id="KW-0456">Lyase</keyword>
<dbReference type="PROSITE" id="PS51275">
    <property type="entry name" value="PEPTIDASE_C26_GGH"/>
    <property type="match status" value="1"/>
</dbReference>
<evidence type="ECO:0000256" key="8">
    <source>
        <dbReference type="ARBA" id="ARBA00022801"/>
    </source>
</evidence>
<comment type="catalytic activity">
    <reaction evidence="14">
        <text>(6S)-5,6,7,8-tetrahydrofolyl-(gamma-L-Glu)(n) + (n-1) H2O = (6S)-5,6,7,8-tetrahydrofolate + (n-1) L-glutamate</text>
        <dbReference type="Rhea" id="RHEA:56784"/>
        <dbReference type="Rhea" id="RHEA-COMP:14738"/>
        <dbReference type="ChEBI" id="CHEBI:15377"/>
        <dbReference type="ChEBI" id="CHEBI:29985"/>
        <dbReference type="ChEBI" id="CHEBI:57453"/>
        <dbReference type="ChEBI" id="CHEBI:141005"/>
        <dbReference type="EC" id="3.4.19.9"/>
    </reaction>
</comment>
<evidence type="ECO:0000256" key="1">
    <source>
        <dbReference type="ARBA" id="ARBA00002577"/>
    </source>
</evidence>
<comment type="function">
    <text evidence="1">Catalyzes the final step in the metabolic pathway of hydroxyproline.</text>
</comment>
<dbReference type="PANTHER" id="PTHR11315">
    <property type="entry name" value="PROTEASE FAMILY C26 GAMMA-GLUTAMYL HYDROLASE"/>
    <property type="match status" value="1"/>
</dbReference>
<reference evidence="16" key="1">
    <citation type="submission" date="2025-08" db="UniProtKB">
        <authorList>
            <consortium name="Ensembl"/>
        </authorList>
    </citation>
    <scope>IDENTIFICATION</scope>
</reference>
<dbReference type="GO" id="GO:0034722">
    <property type="term" value="F:gamma-glutamyl-peptidase activity"/>
    <property type="evidence" value="ECO:0007669"/>
    <property type="project" value="UniProtKB-UniRule"/>
</dbReference>
<comment type="similarity">
    <text evidence="3">Belongs to the DapA family.</text>
</comment>
<sequence length="529" mass="58339">MAVFHAVRAYPGSLARSVRFPFHKSATTTARRFLSEEVATSKRRIDLRGIFPPIVTTFGPHGELAEREVPGNVARWLREPLGGLVVQGSNGESVLLTEEERVAIVHTVRACLPLDRLLIAGSGCEGTLQTLEMTKKMADAGADAVLVVTPAYYRGRMTIGAFVNHYTQVANDSPVPVILYSVPGNTALELPIEAVVTLAQHPNIIGMKDSGGDISRIATIIHATQKEDFQMLAGSASFLFAAYAVGVLEQEVNDEELKQFGKTCIAASYVKYLEAAGGRVIPIRQGLAEEDYHEIFNCINGFLLPGGRMNLETSEYARTASILYHLALQANEAGDPFPLWGTCLGFQMLVHLTAGENLMVKTACTDNISLPLTCTPGLKKRRMFEKCHSDDMEIWTETPVTGHHHLYSISLDAFQSNEKLSNFYRILSTNRDHDGMEFVSTIEAVSVPFYGVQWHPEVNAFGYKRNLAAPSSPAAVRLAFHTAEFFIGQARRSSHRFASEDEVEENLIHQHRLIHVGQKTHSGQIYIIS</sequence>
<evidence type="ECO:0000313" key="17">
    <source>
        <dbReference type="Proteomes" id="UP000694388"/>
    </source>
</evidence>
<dbReference type="GO" id="GO:0008700">
    <property type="term" value="F:(R,S)-4-hydroxy-2-oxoglutarate aldolase activity"/>
    <property type="evidence" value="ECO:0007669"/>
    <property type="project" value="UniProtKB-EC"/>
</dbReference>
<dbReference type="Proteomes" id="UP000694388">
    <property type="component" value="Unplaced"/>
</dbReference>
<feature type="active site" evidence="14">
    <location>
        <position position="455"/>
    </location>
</feature>
<dbReference type="PROSITE" id="PS51273">
    <property type="entry name" value="GATASE_TYPE_1"/>
    <property type="match status" value="1"/>
</dbReference>
<name>A0A8C4NGR5_EPTBU</name>
<evidence type="ECO:0000256" key="5">
    <source>
        <dbReference type="ARBA" id="ARBA00011881"/>
    </source>
</evidence>
<feature type="active site" description="Nucleophile" evidence="13 14">
    <location>
        <position position="343"/>
    </location>
</feature>
<dbReference type="CDD" id="cd00408">
    <property type="entry name" value="DHDPS-like"/>
    <property type="match status" value="1"/>
</dbReference>
<dbReference type="InterPro" id="IPR015527">
    <property type="entry name" value="Pept_C26_g-glut_hydrolase"/>
</dbReference>
<dbReference type="GeneTree" id="ENSGT00490000043388"/>
<comment type="subcellular location">
    <subcellularLocation>
        <location evidence="2">Secreted</location>
        <location evidence="2">Extracellular space</location>
    </subcellularLocation>
</comment>
<comment type="catalytic activity">
    <reaction evidence="12">
        <text>(4S)-4-hydroxy-2-oxoglutarate = glyoxylate + pyruvate</text>
        <dbReference type="Rhea" id="RHEA:35639"/>
        <dbReference type="ChEBI" id="CHEBI:15361"/>
        <dbReference type="ChEBI" id="CHEBI:36655"/>
        <dbReference type="ChEBI" id="CHEBI:71685"/>
        <dbReference type="EC" id="4.1.3.16"/>
    </reaction>
</comment>
<reference evidence="16" key="2">
    <citation type="submission" date="2025-09" db="UniProtKB">
        <authorList>
            <consortium name="Ensembl"/>
        </authorList>
    </citation>
    <scope>IDENTIFICATION</scope>
</reference>
<dbReference type="GO" id="GO:0046900">
    <property type="term" value="P:tetrahydrofolylpolyglutamate metabolic process"/>
    <property type="evidence" value="ECO:0007669"/>
    <property type="project" value="TreeGrafter"/>
</dbReference>
<dbReference type="GO" id="GO:0005773">
    <property type="term" value="C:vacuole"/>
    <property type="evidence" value="ECO:0007669"/>
    <property type="project" value="TreeGrafter"/>
</dbReference>
<evidence type="ECO:0000256" key="2">
    <source>
        <dbReference type="ARBA" id="ARBA00004239"/>
    </source>
</evidence>
<dbReference type="FunFam" id="3.40.50.880:FF:000024">
    <property type="entry name" value="Folate gamma-glutamyl hydrolase"/>
    <property type="match status" value="1"/>
</dbReference>
<dbReference type="EC" id="3.4.19.9" evidence="14"/>